<dbReference type="InterPro" id="IPR043128">
    <property type="entry name" value="Rev_trsase/Diguanyl_cyclase"/>
</dbReference>
<feature type="domain" description="GGDEF" evidence="1">
    <location>
        <begin position="12"/>
        <end position="48"/>
    </location>
</feature>
<gene>
    <name evidence="2" type="ORF">HXX08_01475</name>
</gene>
<evidence type="ECO:0000313" key="2">
    <source>
        <dbReference type="EMBL" id="NWJ44527.1"/>
    </source>
</evidence>
<organism evidence="2 3">
    <name type="scientific">Candidatus Chlorohelix allophototropha</name>
    <dbReference type="NCBI Taxonomy" id="3003348"/>
    <lineage>
        <taxon>Bacteria</taxon>
        <taxon>Bacillati</taxon>
        <taxon>Chloroflexota</taxon>
        <taxon>Chloroflexia</taxon>
        <taxon>Candidatus Chloroheliales</taxon>
        <taxon>Candidatus Chloroheliaceae</taxon>
        <taxon>Candidatus Chlorohelix</taxon>
    </lineage>
</organism>
<dbReference type="InterPro" id="IPR029787">
    <property type="entry name" value="Nucleotide_cyclase"/>
</dbReference>
<dbReference type="Proteomes" id="UP000521676">
    <property type="component" value="Unassembled WGS sequence"/>
</dbReference>
<proteinExistence type="predicted"/>
<accession>A0A8T7LUJ3</accession>
<dbReference type="AlphaFoldDB" id="A0A8T7LUJ3"/>
<evidence type="ECO:0000259" key="1">
    <source>
        <dbReference type="Pfam" id="PF00990"/>
    </source>
</evidence>
<comment type="caution">
    <text evidence="2">The sequence shown here is derived from an EMBL/GenBank/DDBJ whole genome shotgun (WGS) entry which is preliminary data.</text>
</comment>
<sequence length="51" mass="5676">MEQNISVVTPAQAIRKSDYVGRCGRGEFLIILQNIKPETLEKLAEKICTIG</sequence>
<name>A0A8T7LUJ3_9CHLR</name>
<evidence type="ECO:0000313" key="3">
    <source>
        <dbReference type="Proteomes" id="UP000521676"/>
    </source>
</evidence>
<reference evidence="2 3" key="1">
    <citation type="submission" date="2020-06" db="EMBL/GenBank/DDBJ databases">
        <title>Anoxygenic phototrophic Chloroflexota member uses a Type I reaction center.</title>
        <authorList>
            <person name="Tsuji J.M."/>
            <person name="Shaw N.A."/>
            <person name="Nagashima S."/>
            <person name="Venkiteswaran J."/>
            <person name="Schiff S.L."/>
            <person name="Hanada S."/>
            <person name="Tank M."/>
            <person name="Neufeld J.D."/>
        </authorList>
    </citation>
    <scope>NUCLEOTIDE SEQUENCE [LARGE SCALE GENOMIC DNA]</scope>
    <source>
        <strain evidence="2">L227-S17</strain>
    </source>
</reference>
<dbReference type="EMBL" id="JACATZ010000001">
    <property type="protein sequence ID" value="NWJ44527.1"/>
    <property type="molecule type" value="Genomic_DNA"/>
</dbReference>
<dbReference type="Pfam" id="PF00990">
    <property type="entry name" value="GGDEF"/>
    <property type="match status" value="1"/>
</dbReference>
<dbReference type="SUPFAM" id="SSF55073">
    <property type="entry name" value="Nucleotide cyclase"/>
    <property type="match status" value="1"/>
</dbReference>
<dbReference type="Gene3D" id="3.30.70.270">
    <property type="match status" value="1"/>
</dbReference>
<protein>
    <submittedName>
        <fullName evidence="2">Diguanylate cyclase</fullName>
    </submittedName>
</protein>
<dbReference type="InterPro" id="IPR000160">
    <property type="entry name" value="GGDEF_dom"/>
</dbReference>